<keyword evidence="2" id="KW-1185">Reference proteome</keyword>
<comment type="caution">
    <text evidence="1">The sequence shown here is derived from an EMBL/GenBank/DDBJ whole genome shotgun (WGS) entry which is preliminary data.</text>
</comment>
<sequence length="81" mass="9124">MELRSNRLPHHNHPDWVAFASALRSLWTLEGLPVAAIAESVYGFADLAGHFTAEQVLDEFDRMTANLRVALENYRASQSKL</sequence>
<evidence type="ECO:0000313" key="1">
    <source>
        <dbReference type="EMBL" id="OWK39525.1"/>
    </source>
</evidence>
<proteinExistence type="predicted"/>
<name>A0A225DT22_9BACT</name>
<dbReference type="Proteomes" id="UP000214646">
    <property type="component" value="Unassembled WGS sequence"/>
</dbReference>
<gene>
    <name evidence="1" type="ORF">FRUB_06088</name>
</gene>
<accession>A0A225DT22</accession>
<protein>
    <submittedName>
        <fullName evidence="1">Uncharacterized protein</fullName>
    </submittedName>
</protein>
<organism evidence="1 2">
    <name type="scientific">Fimbriiglobus ruber</name>
    <dbReference type="NCBI Taxonomy" id="1908690"/>
    <lineage>
        <taxon>Bacteria</taxon>
        <taxon>Pseudomonadati</taxon>
        <taxon>Planctomycetota</taxon>
        <taxon>Planctomycetia</taxon>
        <taxon>Gemmatales</taxon>
        <taxon>Gemmataceae</taxon>
        <taxon>Fimbriiglobus</taxon>
    </lineage>
</organism>
<reference evidence="2" key="1">
    <citation type="submission" date="2017-06" db="EMBL/GenBank/DDBJ databases">
        <title>Genome analysis of Fimbriiglobus ruber SP5, the first member of the order Planctomycetales with confirmed chitinolytic capability.</title>
        <authorList>
            <person name="Ravin N.V."/>
            <person name="Rakitin A.L."/>
            <person name="Ivanova A.A."/>
            <person name="Beletsky A.V."/>
            <person name="Kulichevskaya I.S."/>
            <person name="Mardanov A.V."/>
            <person name="Dedysh S.N."/>
        </authorList>
    </citation>
    <scope>NUCLEOTIDE SEQUENCE [LARGE SCALE GENOMIC DNA]</scope>
    <source>
        <strain evidence="2">SP5</strain>
    </source>
</reference>
<dbReference type="EMBL" id="NIDE01000010">
    <property type="protein sequence ID" value="OWK39525.1"/>
    <property type="molecule type" value="Genomic_DNA"/>
</dbReference>
<evidence type="ECO:0000313" key="2">
    <source>
        <dbReference type="Proteomes" id="UP000214646"/>
    </source>
</evidence>
<dbReference type="AlphaFoldDB" id="A0A225DT22"/>